<protein>
    <recommendedName>
        <fullName evidence="2">Ubiquitin carboxyl-terminal hydrolase</fullName>
        <ecNumber evidence="2">3.4.19.12</ecNumber>
    </recommendedName>
</protein>
<dbReference type="InterPro" id="IPR001394">
    <property type="entry name" value="Peptidase_C19_UCH"/>
</dbReference>
<dbReference type="InterPro" id="IPR028889">
    <property type="entry name" value="USP"/>
</dbReference>
<dbReference type="PROSITE" id="PS00973">
    <property type="entry name" value="USP_2"/>
    <property type="match status" value="1"/>
</dbReference>
<dbReference type="PROSITE" id="PS50235">
    <property type="entry name" value="USP_3"/>
    <property type="match status" value="1"/>
</dbReference>
<dbReference type="SUPFAM" id="SSF54001">
    <property type="entry name" value="Cysteine proteinases"/>
    <property type="match status" value="1"/>
</dbReference>
<comment type="similarity">
    <text evidence="2">Belongs to the peptidase C19 family.</text>
</comment>
<dbReference type="Proteomes" id="UP000681722">
    <property type="component" value="Unassembled WGS sequence"/>
</dbReference>
<proteinExistence type="inferred from homology"/>
<evidence type="ECO:0000313" key="5">
    <source>
        <dbReference type="EMBL" id="CAF3665262.1"/>
    </source>
</evidence>
<keyword evidence="2" id="KW-0833">Ubl conjugation pathway</keyword>
<dbReference type="PANTHER" id="PTHR21646">
    <property type="entry name" value="UBIQUITIN CARBOXYL-TERMINAL HYDROLASE"/>
    <property type="match status" value="1"/>
</dbReference>
<dbReference type="EMBL" id="CAJOBC010001229">
    <property type="protein sequence ID" value="CAF3665262.1"/>
    <property type="molecule type" value="Genomic_DNA"/>
</dbReference>
<keyword evidence="6" id="KW-1185">Reference proteome</keyword>
<dbReference type="GO" id="GO:0016579">
    <property type="term" value="P:protein deubiquitination"/>
    <property type="evidence" value="ECO:0007669"/>
    <property type="project" value="InterPro"/>
</dbReference>
<dbReference type="PROSITE" id="PS00972">
    <property type="entry name" value="USP_1"/>
    <property type="match status" value="1"/>
</dbReference>
<dbReference type="InterPro" id="IPR018200">
    <property type="entry name" value="USP_CS"/>
</dbReference>
<dbReference type="Gene3D" id="3.90.70.10">
    <property type="entry name" value="Cysteine proteinases"/>
    <property type="match status" value="2"/>
</dbReference>
<gene>
    <name evidence="4" type="ORF">GPM918_LOCUS7494</name>
    <name evidence="5" type="ORF">SRO942_LOCUS7494</name>
</gene>
<keyword evidence="2" id="KW-0645">Protease</keyword>
<evidence type="ECO:0000313" key="6">
    <source>
        <dbReference type="Proteomes" id="UP000663829"/>
    </source>
</evidence>
<dbReference type="Pfam" id="PF00443">
    <property type="entry name" value="UCH"/>
    <property type="match status" value="1"/>
</dbReference>
<keyword evidence="2" id="KW-0378">Hydrolase</keyword>
<evidence type="ECO:0000313" key="4">
    <source>
        <dbReference type="EMBL" id="CAF0878714.1"/>
    </source>
</evidence>
<comment type="caution">
    <text evidence="4">The sequence shown here is derived from an EMBL/GenBank/DDBJ whole genome shotgun (WGS) entry which is preliminary data.</text>
</comment>
<dbReference type="GO" id="GO:0004843">
    <property type="term" value="F:cysteine-type deubiquitinase activity"/>
    <property type="evidence" value="ECO:0007669"/>
    <property type="project" value="UniProtKB-UniRule"/>
</dbReference>
<reference evidence="4" key="1">
    <citation type="submission" date="2021-02" db="EMBL/GenBank/DDBJ databases">
        <authorList>
            <person name="Nowell W R."/>
        </authorList>
    </citation>
    <scope>NUCLEOTIDE SEQUENCE</scope>
</reference>
<dbReference type="EMBL" id="CAJNOQ010001229">
    <property type="protein sequence ID" value="CAF0878714.1"/>
    <property type="molecule type" value="Genomic_DNA"/>
</dbReference>
<dbReference type="EC" id="3.4.19.12" evidence="2"/>
<keyword evidence="2" id="KW-0788">Thiol protease</keyword>
<dbReference type="AlphaFoldDB" id="A0A813Y0H7"/>
<dbReference type="InterPro" id="IPR038765">
    <property type="entry name" value="Papain-like_cys_pep_sf"/>
</dbReference>
<name>A0A813Y0H7_9BILA</name>
<evidence type="ECO:0000256" key="2">
    <source>
        <dbReference type="RuleBase" id="RU366025"/>
    </source>
</evidence>
<feature type="domain" description="USP" evidence="3">
    <location>
        <begin position="247"/>
        <end position="749"/>
    </location>
</feature>
<comment type="catalytic activity">
    <reaction evidence="1 2">
        <text>Thiol-dependent hydrolysis of ester, thioester, amide, peptide and isopeptide bonds formed by the C-terminal Gly of ubiquitin (a 76-residue protein attached to proteins as an intracellular targeting signal).</text>
        <dbReference type="EC" id="3.4.19.12"/>
    </reaction>
</comment>
<sequence length="755" mass="88656">MSTSSDRYQQSPQIYRFKLCQNQEDFAHISILIYNIRTLQELKQRIIAEYGLTSSRIRLLKYSEPTQRWLSLPDSDQNLEIRYLNIANNDYISYIELKNRQYAYVNSLSNGHYYPRGTTSIIERKAPVTSTQTLKLFETPNLNAKHYFLDDLLFQTTTIKLIKQKAAEQIQIPYINQKTNLFVYDDKNTKWTKYDHILDDCTLEELDIKNCTAISIKIDKDIADDDGDNGVTAADRHKKVKRELGICGLKNMGSTCYMNSALQCLNSIPQLIKFYETLEDDHADDHPVSDVYSKLIKRMWSESDQSSCITPRQLKAVVDKIAPVFSDHRPKDSHEFINFFLHALQQEQPVLINKLFYGQISSTVTCLDCKSKESRQELISFLPLPIENKTQIQIHYIQYNGKEEQLSLELSVKYRTTVLDLIKCFIHKYVPNLNKNQIKPVRLNEDQISSEYKLTNYLTTLYDNRIALFQLPSIDEEEEHMLCLFVNYSTQCQFRPPVYLIKPKYNCRSSDLREQLNSIIQHLKTTINDENMKYEVSWTTIDRQRQNLNINDNDNQILSTIRAVTISLKQSYVEIYKSKQTKVATIMQSKYLTLEKLLGNFFLEDILDGKYYCSECRQMTQGKQKSDLCRPLPTIFIIQLKRFPYDKYSNEKIDTFIEYPIENLNLYDYLIKTDEIVINDDDSQSSRYNLISISNHYGKTLSSGHYITYAKNYQTQRWYSFNDDYSREIASDKQTLITQDAYILIYMKQNADYKT</sequence>
<dbReference type="Proteomes" id="UP000663829">
    <property type="component" value="Unassembled WGS sequence"/>
</dbReference>
<accession>A0A813Y0H7</accession>
<dbReference type="GO" id="GO:0006508">
    <property type="term" value="P:proteolysis"/>
    <property type="evidence" value="ECO:0007669"/>
    <property type="project" value="UniProtKB-KW"/>
</dbReference>
<organism evidence="4 6">
    <name type="scientific">Didymodactylos carnosus</name>
    <dbReference type="NCBI Taxonomy" id="1234261"/>
    <lineage>
        <taxon>Eukaryota</taxon>
        <taxon>Metazoa</taxon>
        <taxon>Spiralia</taxon>
        <taxon>Gnathifera</taxon>
        <taxon>Rotifera</taxon>
        <taxon>Eurotatoria</taxon>
        <taxon>Bdelloidea</taxon>
        <taxon>Philodinida</taxon>
        <taxon>Philodinidae</taxon>
        <taxon>Didymodactylos</taxon>
    </lineage>
</organism>
<dbReference type="OrthoDB" id="292964at2759"/>
<evidence type="ECO:0000259" key="3">
    <source>
        <dbReference type="PROSITE" id="PS50235"/>
    </source>
</evidence>
<evidence type="ECO:0000256" key="1">
    <source>
        <dbReference type="ARBA" id="ARBA00000707"/>
    </source>
</evidence>
<dbReference type="InterPro" id="IPR050185">
    <property type="entry name" value="Ub_carboxyl-term_hydrolase"/>
</dbReference>